<proteinExistence type="predicted"/>
<dbReference type="Proteomes" id="UP000199579">
    <property type="component" value="Unassembled WGS sequence"/>
</dbReference>
<reference evidence="1 2" key="1">
    <citation type="submission" date="2016-10" db="EMBL/GenBank/DDBJ databases">
        <authorList>
            <person name="de Groot N.N."/>
        </authorList>
    </citation>
    <scope>NUCLEOTIDE SEQUENCE [LARGE SCALE GENOMIC DNA]</scope>
    <source>
        <strain evidence="1 2">DSM 381</strain>
    </source>
</reference>
<dbReference type="EMBL" id="FOSX01000213">
    <property type="protein sequence ID" value="SFL64095.1"/>
    <property type="molecule type" value="Genomic_DNA"/>
</dbReference>
<name>A0A1I4JC19_9GAMM</name>
<dbReference type="AlphaFoldDB" id="A0A1I4JC19"/>
<evidence type="ECO:0008006" key="3">
    <source>
        <dbReference type="Google" id="ProtNLM"/>
    </source>
</evidence>
<protein>
    <recommendedName>
        <fullName evidence="3">Transglycosylase SLT domain-containing protein</fullName>
    </recommendedName>
</protein>
<sequence>MLTSEIRAAAIAPALALLPTRMSSPQAEAMLLAIGLQESGFIHRRQIGGPARGFWQFELGGVRGALQHPLSRPHALAVCKARNVEPAETAVYAALEHDDVLAAAFARLLLWTDPAPLPAVGEVGAAWDLYVRTWRPGKPHRDRWDGCYARAMYARAMDALKEAADAR</sequence>
<organism evidence="1 2">
    <name type="scientific">Azotobacter beijerinckii</name>
    <dbReference type="NCBI Taxonomy" id="170623"/>
    <lineage>
        <taxon>Bacteria</taxon>
        <taxon>Pseudomonadati</taxon>
        <taxon>Pseudomonadota</taxon>
        <taxon>Gammaproteobacteria</taxon>
        <taxon>Pseudomonadales</taxon>
        <taxon>Pseudomonadaceae</taxon>
        <taxon>Azotobacter</taxon>
    </lineage>
</organism>
<evidence type="ECO:0000313" key="2">
    <source>
        <dbReference type="Proteomes" id="UP000199579"/>
    </source>
</evidence>
<gene>
    <name evidence="1" type="ORF">SAMN04244574_04806</name>
</gene>
<evidence type="ECO:0000313" key="1">
    <source>
        <dbReference type="EMBL" id="SFL64095.1"/>
    </source>
</evidence>
<accession>A0A1I4JC19</accession>
<dbReference type="RefSeq" id="WP_090945009.1">
    <property type="nucleotide sequence ID" value="NZ_FOSX01000213.1"/>
</dbReference>